<dbReference type="GO" id="GO:0019215">
    <property type="term" value="F:intermediate filament binding"/>
    <property type="evidence" value="ECO:0007669"/>
    <property type="project" value="TreeGrafter"/>
</dbReference>
<dbReference type="GO" id="GO:0017166">
    <property type="term" value="F:vinculin binding"/>
    <property type="evidence" value="ECO:0007669"/>
    <property type="project" value="TreeGrafter"/>
</dbReference>
<feature type="compositionally biased region" description="Polar residues" evidence="5">
    <location>
        <begin position="467"/>
        <end position="486"/>
    </location>
</feature>
<dbReference type="GO" id="GO:0005882">
    <property type="term" value="C:intermediate filament"/>
    <property type="evidence" value="ECO:0007669"/>
    <property type="project" value="UniProtKB-KW"/>
</dbReference>
<evidence type="ECO:0000256" key="1">
    <source>
        <dbReference type="ARBA" id="ARBA00022754"/>
    </source>
</evidence>
<comment type="similarity">
    <text evidence="3">Belongs to the intermediate filament family.</text>
</comment>
<dbReference type="EMBL" id="JAFDVH010000011">
    <property type="protein sequence ID" value="KAG7468188.1"/>
    <property type="molecule type" value="Genomic_DNA"/>
</dbReference>
<dbReference type="InterPro" id="IPR018039">
    <property type="entry name" value="IF_conserved"/>
</dbReference>
<dbReference type="SUPFAM" id="SSF64593">
    <property type="entry name" value="Intermediate filament protein, coiled coil region"/>
    <property type="match status" value="2"/>
</dbReference>
<organism evidence="7 8">
    <name type="scientific">Megalops atlanticus</name>
    <name type="common">Tarpon</name>
    <name type="synonym">Clupea gigantea</name>
    <dbReference type="NCBI Taxonomy" id="7932"/>
    <lineage>
        <taxon>Eukaryota</taxon>
        <taxon>Metazoa</taxon>
        <taxon>Chordata</taxon>
        <taxon>Craniata</taxon>
        <taxon>Vertebrata</taxon>
        <taxon>Euteleostomi</taxon>
        <taxon>Actinopterygii</taxon>
        <taxon>Neopterygii</taxon>
        <taxon>Teleostei</taxon>
        <taxon>Elopiformes</taxon>
        <taxon>Megalopidae</taxon>
        <taxon>Megalops</taxon>
    </lineage>
</organism>
<dbReference type="AlphaFoldDB" id="A0A9D3T5W7"/>
<dbReference type="Gene3D" id="1.20.5.1160">
    <property type="entry name" value="Vasodilator-stimulated phosphoprotein"/>
    <property type="match status" value="1"/>
</dbReference>
<keyword evidence="2 4" id="KW-0175">Coiled coil</keyword>
<dbReference type="GO" id="GO:0042383">
    <property type="term" value="C:sarcolemma"/>
    <property type="evidence" value="ECO:0007669"/>
    <property type="project" value="TreeGrafter"/>
</dbReference>
<feature type="region of interest" description="Disordered" evidence="5">
    <location>
        <begin position="775"/>
        <end position="795"/>
    </location>
</feature>
<keyword evidence="8" id="KW-1185">Reference proteome</keyword>
<dbReference type="GO" id="GO:0060053">
    <property type="term" value="C:neurofilament cytoskeleton"/>
    <property type="evidence" value="ECO:0007669"/>
    <property type="project" value="TreeGrafter"/>
</dbReference>
<dbReference type="GO" id="GO:0031443">
    <property type="term" value="P:fast-twitch skeletal muscle fiber contraction"/>
    <property type="evidence" value="ECO:0007669"/>
    <property type="project" value="TreeGrafter"/>
</dbReference>
<feature type="compositionally biased region" description="Basic and acidic residues" evidence="5">
    <location>
        <begin position="510"/>
        <end position="563"/>
    </location>
</feature>
<accession>A0A9D3T5W7</accession>
<feature type="coiled-coil region" evidence="4">
    <location>
        <begin position="195"/>
        <end position="289"/>
    </location>
</feature>
<dbReference type="PANTHER" id="PTHR47136">
    <property type="entry name" value="SYNEMIN"/>
    <property type="match status" value="1"/>
</dbReference>
<dbReference type="GO" id="GO:0043034">
    <property type="term" value="C:costamere"/>
    <property type="evidence" value="ECO:0007669"/>
    <property type="project" value="TreeGrafter"/>
</dbReference>
<feature type="domain" description="IF rod" evidence="6">
    <location>
        <begin position="11"/>
        <end position="318"/>
    </location>
</feature>
<evidence type="ECO:0000256" key="3">
    <source>
        <dbReference type="RuleBase" id="RU000685"/>
    </source>
</evidence>
<dbReference type="PROSITE" id="PS51842">
    <property type="entry name" value="IF_ROD_2"/>
    <property type="match status" value="1"/>
</dbReference>
<dbReference type="InterPro" id="IPR030634">
    <property type="entry name" value="SYNM"/>
</dbReference>
<feature type="region of interest" description="Disordered" evidence="5">
    <location>
        <begin position="416"/>
        <end position="567"/>
    </location>
</feature>
<reference evidence="7" key="1">
    <citation type="submission" date="2021-01" db="EMBL/GenBank/DDBJ databases">
        <authorList>
            <person name="Zahm M."/>
            <person name="Roques C."/>
            <person name="Cabau C."/>
            <person name="Klopp C."/>
            <person name="Donnadieu C."/>
            <person name="Jouanno E."/>
            <person name="Lampietro C."/>
            <person name="Louis A."/>
            <person name="Herpin A."/>
            <person name="Echchiki A."/>
            <person name="Berthelot C."/>
            <person name="Parey E."/>
            <person name="Roest-Crollius H."/>
            <person name="Braasch I."/>
            <person name="Postlethwait J."/>
            <person name="Bobe J."/>
            <person name="Montfort J."/>
            <person name="Bouchez O."/>
            <person name="Begum T."/>
            <person name="Mejri S."/>
            <person name="Adams A."/>
            <person name="Chen W.-J."/>
            <person name="Guiguen Y."/>
        </authorList>
    </citation>
    <scope>NUCLEOTIDE SEQUENCE</scope>
    <source>
        <strain evidence="7">YG-15Mar2019-1</strain>
        <tissue evidence="7">Brain</tissue>
    </source>
</reference>
<dbReference type="Pfam" id="PF00038">
    <property type="entry name" value="Filament"/>
    <property type="match status" value="1"/>
</dbReference>
<feature type="coiled-coil region" evidence="4">
    <location>
        <begin position="8"/>
        <end position="82"/>
    </location>
</feature>
<dbReference type="InterPro" id="IPR039008">
    <property type="entry name" value="IF_rod_dom"/>
</dbReference>
<dbReference type="OrthoDB" id="9949055at2759"/>
<feature type="compositionally biased region" description="Acidic residues" evidence="5">
    <location>
        <begin position="687"/>
        <end position="698"/>
    </location>
</feature>
<dbReference type="GO" id="GO:0008307">
    <property type="term" value="F:structural constituent of muscle"/>
    <property type="evidence" value="ECO:0007669"/>
    <property type="project" value="InterPro"/>
</dbReference>
<dbReference type="Gene3D" id="1.20.5.170">
    <property type="match status" value="1"/>
</dbReference>
<keyword evidence="1 3" id="KW-0403">Intermediate filament</keyword>
<dbReference type="PROSITE" id="PS00226">
    <property type="entry name" value="IF_ROD_1"/>
    <property type="match status" value="1"/>
</dbReference>
<feature type="region of interest" description="Disordered" evidence="5">
    <location>
        <begin position="588"/>
        <end position="613"/>
    </location>
</feature>
<name>A0A9D3T5W7_MEGAT</name>
<comment type="caution">
    <text evidence="7">The sequence shown here is derived from an EMBL/GenBank/DDBJ whole genome shotgun (WGS) entry which is preliminary data.</text>
</comment>
<dbReference type="Proteomes" id="UP001046870">
    <property type="component" value="Chromosome 11"/>
</dbReference>
<gene>
    <name evidence="7" type="ORF">MATL_G00140220</name>
</gene>
<dbReference type="SMART" id="SM01391">
    <property type="entry name" value="Filament"/>
    <property type="match status" value="1"/>
</dbReference>
<dbReference type="GO" id="GO:0005200">
    <property type="term" value="F:structural constituent of cytoskeleton"/>
    <property type="evidence" value="ECO:0007669"/>
    <property type="project" value="InterPro"/>
</dbReference>
<dbReference type="PANTHER" id="PTHR47136:SF1">
    <property type="entry name" value="SYNEMIN"/>
    <property type="match status" value="1"/>
</dbReference>
<feature type="region of interest" description="Disordered" evidence="5">
    <location>
        <begin position="810"/>
        <end position="841"/>
    </location>
</feature>
<feature type="region of interest" description="Disordered" evidence="5">
    <location>
        <begin position="687"/>
        <end position="707"/>
    </location>
</feature>
<evidence type="ECO:0000256" key="5">
    <source>
        <dbReference type="SAM" id="MobiDB-lite"/>
    </source>
</evidence>
<evidence type="ECO:0000259" key="6">
    <source>
        <dbReference type="PROSITE" id="PS51842"/>
    </source>
</evidence>
<evidence type="ECO:0000313" key="8">
    <source>
        <dbReference type="Proteomes" id="UP001046870"/>
    </source>
</evidence>
<protein>
    <recommendedName>
        <fullName evidence="6">IF rod domain-containing protein</fullName>
    </recommendedName>
</protein>
<evidence type="ECO:0000256" key="2">
    <source>
        <dbReference type="ARBA" id="ARBA00023054"/>
    </source>
</evidence>
<feature type="compositionally biased region" description="Basic and acidic residues" evidence="5">
    <location>
        <begin position="599"/>
        <end position="613"/>
    </location>
</feature>
<evidence type="ECO:0000256" key="4">
    <source>
        <dbReference type="SAM" id="Coils"/>
    </source>
</evidence>
<proteinExistence type="inferred from homology"/>
<evidence type="ECO:0000313" key="7">
    <source>
        <dbReference type="EMBL" id="KAG7468188.1"/>
    </source>
</evidence>
<dbReference type="GO" id="GO:0045104">
    <property type="term" value="P:intermediate filament cytoskeleton organization"/>
    <property type="evidence" value="ECO:0007669"/>
    <property type="project" value="InterPro"/>
</dbReference>
<sequence length="1070" mass="121019">MFQFRRSFENEKLQLHELNKRLSQYLSRVKQLEQENAFLITEINTIRQDKTVGWENQYMTELRDLRKAVDQLAFEKSKVEMEREKLWKEFQMVQALCREQSGLCRNIDGELKGCEKQLHETQKTNCALEERLFQLENEYKSLGDVHRQEIAHLRNEVYSRAMPIVAQNYHAPPALSMEEIEEYAQHLSECWMETFEVYQRKVEELEDSIRADEAKLEDLQREKMQYASELKKLHSEAEKQAKLQAQLEEQLAHMQDSCHLELDEYRVMIEELEEERRQLSATLAEKLRDYQNLTQVKMGLSLEVAAYRALLEGESKGVQVRTDQYPREVLRRIENKIPVRTHAVKESAMTWQDGRRHYPTYTGFTARYTEPTSSVRISSSSQLRAYDVTSTVPVTASSRALRSPAARRDMLAFTKASQATTSSVRPVTPNAEKKSAGMQKKIVEQTTVRSKEISQPSAKDSDRGDQTGISHTSIPGQSPTSPNQKPNLEEVSKRSVRVVSPPMMSLATNAKEEDKSKVREVEIEKMEPKAETDMSKDTGRHWSEEKEAERDIYEAEPEPKEFPSEGTVLETITMEEIIEKVVRPAGLDAKMSSSPDSKITYHVEKTEEEDGTTKTKIILESKVEEDVDMSDESALEELLSKGVKKVALEDIKGTPTGSMIEDLLSLGFQKGESFENKSVNVEIIEEPVENQSDEETEVEATTRLSQPSSMFFQIEELENEPQATKLSESRAEAMKASMAAGGYRKVETTGFQEGSREADTPYFTQLQETEYFVSTPDDNVSEPEEESGFSSYGHYGAVDDLSDERYYQEGSSFNQKFGESESSRAVHKTAQAKSDQEFTKDSFPECIIEEEVHISPSVQESMLELLKEDSMDPKQQLRGALEQLQGTVSGALKEELDLFTRGDQEGSDNLAVDIKKVQQASDNGKVTIVAELNVSQTLEDSGLLEEQGGDMSEEQIMSALRSGDPSLQKVISTRDEGYTVKVSKEQDITVEGTPWVGVSEGQGVYTMEESVNEFSKTEKHIKLVPAEKSFTFQMDVGSGTPVSTSDGAQEARGFYVQAQGDSGREVGEDM</sequence>
<feature type="compositionally biased region" description="Polar residues" evidence="5">
    <location>
        <begin position="416"/>
        <end position="425"/>
    </location>
</feature>
<feature type="compositionally biased region" description="Polar residues" evidence="5">
    <location>
        <begin position="444"/>
        <end position="458"/>
    </location>
</feature>